<dbReference type="InterPro" id="IPR025110">
    <property type="entry name" value="AMP-bd_C"/>
</dbReference>
<evidence type="ECO:0000256" key="2">
    <source>
        <dbReference type="ARBA" id="ARBA00022598"/>
    </source>
</evidence>
<feature type="domain" description="AMP-binding enzyme C-terminal" evidence="5">
    <location>
        <begin position="411"/>
        <end position="485"/>
    </location>
</feature>
<dbReference type="RefSeq" id="WP_015948555.1">
    <property type="nucleotide sequence ID" value="NC_011768.1"/>
</dbReference>
<dbReference type="InterPro" id="IPR042099">
    <property type="entry name" value="ANL_N_sf"/>
</dbReference>
<dbReference type="Proteomes" id="UP000000739">
    <property type="component" value="Chromosome"/>
</dbReference>
<evidence type="ECO:0000256" key="3">
    <source>
        <dbReference type="SAM" id="Phobius"/>
    </source>
</evidence>
<gene>
    <name evidence="6" type="ordered locus">Dalk_3818</name>
</gene>
<dbReference type="Pfam" id="PF13193">
    <property type="entry name" value="AMP-binding_C"/>
    <property type="match status" value="1"/>
</dbReference>
<dbReference type="PANTHER" id="PTHR43201:SF5">
    <property type="entry name" value="MEDIUM-CHAIN ACYL-COA LIGASE ACSF2, MITOCHONDRIAL"/>
    <property type="match status" value="1"/>
</dbReference>
<keyword evidence="3" id="KW-0812">Transmembrane</keyword>
<name>B8FC86_DESAL</name>
<feature type="domain" description="AMP-dependent synthetase/ligase" evidence="4">
    <location>
        <begin position="15"/>
        <end position="359"/>
    </location>
</feature>
<protein>
    <submittedName>
        <fullName evidence="6">Long-chain-fatty-acid CoA ligase (AMP-forming)</fullName>
    </submittedName>
</protein>
<evidence type="ECO:0000256" key="1">
    <source>
        <dbReference type="ARBA" id="ARBA00006432"/>
    </source>
</evidence>
<keyword evidence="3" id="KW-0472">Membrane</keyword>
<dbReference type="HOGENOM" id="CLU_000022_59_0_7"/>
<organism evidence="6 7">
    <name type="scientific">Desulfatibacillum aliphaticivorans</name>
    <dbReference type="NCBI Taxonomy" id="218208"/>
    <lineage>
        <taxon>Bacteria</taxon>
        <taxon>Pseudomonadati</taxon>
        <taxon>Thermodesulfobacteriota</taxon>
        <taxon>Desulfobacteria</taxon>
        <taxon>Desulfobacterales</taxon>
        <taxon>Desulfatibacillaceae</taxon>
        <taxon>Desulfatibacillum</taxon>
    </lineage>
</organism>
<reference evidence="6 7" key="1">
    <citation type="journal article" date="2012" name="Environ. Microbiol.">
        <title>The genome sequence of Desulfatibacillum alkenivorans AK-01: a blueprint for anaerobic alkane oxidation.</title>
        <authorList>
            <person name="Callaghan A.V."/>
            <person name="Morris B.E."/>
            <person name="Pereira I.A."/>
            <person name="McInerney M.J."/>
            <person name="Austin R.N."/>
            <person name="Groves J.T."/>
            <person name="Kukor J.J."/>
            <person name="Suflita J.M."/>
            <person name="Young L.Y."/>
            <person name="Zylstra G.J."/>
            <person name="Wawrik B."/>
        </authorList>
    </citation>
    <scope>NUCLEOTIDE SEQUENCE [LARGE SCALE GENOMIC DNA]</scope>
    <source>
        <strain evidence="6 7">AK-01</strain>
    </source>
</reference>
<dbReference type="EMBL" id="CP001322">
    <property type="protein sequence ID" value="ACL05504.1"/>
    <property type="molecule type" value="Genomic_DNA"/>
</dbReference>
<keyword evidence="7" id="KW-1185">Reference proteome</keyword>
<dbReference type="SUPFAM" id="SSF56801">
    <property type="entry name" value="Acetyl-CoA synthetase-like"/>
    <property type="match status" value="1"/>
</dbReference>
<feature type="transmembrane region" description="Helical" evidence="3">
    <location>
        <begin position="69"/>
        <end position="88"/>
    </location>
</feature>
<dbReference type="PANTHER" id="PTHR43201">
    <property type="entry name" value="ACYL-COA SYNTHETASE"/>
    <property type="match status" value="1"/>
</dbReference>
<dbReference type="InterPro" id="IPR000873">
    <property type="entry name" value="AMP-dep_synth/lig_dom"/>
</dbReference>
<keyword evidence="2 6" id="KW-0436">Ligase</keyword>
<dbReference type="Pfam" id="PF00501">
    <property type="entry name" value="AMP-binding"/>
    <property type="match status" value="1"/>
</dbReference>
<dbReference type="GO" id="GO:0006631">
    <property type="term" value="P:fatty acid metabolic process"/>
    <property type="evidence" value="ECO:0007669"/>
    <property type="project" value="TreeGrafter"/>
</dbReference>
<dbReference type="Gene3D" id="3.40.50.12780">
    <property type="entry name" value="N-terminal domain of ligase-like"/>
    <property type="match status" value="1"/>
</dbReference>
<evidence type="ECO:0000313" key="6">
    <source>
        <dbReference type="EMBL" id="ACL05504.1"/>
    </source>
</evidence>
<evidence type="ECO:0000259" key="5">
    <source>
        <dbReference type="Pfam" id="PF13193"/>
    </source>
</evidence>
<evidence type="ECO:0000259" key="4">
    <source>
        <dbReference type="Pfam" id="PF00501"/>
    </source>
</evidence>
<dbReference type="CDD" id="cd17637">
    <property type="entry name" value="ACLS-CaiC"/>
    <property type="match status" value="1"/>
</dbReference>
<dbReference type="AlphaFoldDB" id="B8FC86"/>
<proteinExistence type="inferred from homology"/>
<accession>B8FC86</accession>
<dbReference type="KEGG" id="dal:Dalk_3818"/>
<dbReference type="GO" id="GO:0031956">
    <property type="term" value="F:medium-chain fatty acid-CoA ligase activity"/>
    <property type="evidence" value="ECO:0007669"/>
    <property type="project" value="TreeGrafter"/>
</dbReference>
<dbReference type="InterPro" id="IPR045851">
    <property type="entry name" value="AMP-bd_C_sf"/>
</dbReference>
<sequence length="497" mass="54141">MSLHSLGVYEIYAKNACAYADDNAVVFGQERITFAQLKEQVDALANGMEALGFAKGDRIAILGLNTHKYLWIFGAAAALGVIVVPINWRLAKEEVAYILEDTSPKCLVVDKAFADTGKQLEGQTSLLCFDPDVQGIKFLDSLMENNAPRQCQGFGDDPFCIIHTAAVDGHPRGAVLTHNNVIYSNIQGIAAMQLGRQDAYLNMLPMFHITGLNLSMSVMHAGGRNIVMEKFDPAEALDLTQDEKVTVIGSFPPILSNLEAELDKNPRDVSSLSHVLGIDAPQVMASWQEKTNSTFWALYGQTETSGMVSTAKSVEAPGSAGRESLLATIKIVDENGDQAPVGVAGEILARGPLVFAGFWEKGTMSRQSFDNGWHRTGDLGKLDERGFLYFAGRKPEKELIKPGGENVYPAEVEKVILQHPDVDEVCVIGVPDPKFGEGIKAICACRPGAALTPEEIMEFVAARIARYKKPRYVTFVEALPKTKDGEINRIEIKSQHG</sequence>
<keyword evidence="3" id="KW-1133">Transmembrane helix</keyword>
<dbReference type="eggNOG" id="COG0318">
    <property type="taxonomic scope" value="Bacteria"/>
</dbReference>
<dbReference type="Gene3D" id="3.30.300.30">
    <property type="match status" value="1"/>
</dbReference>
<evidence type="ECO:0000313" key="7">
    <source>
        <dbReference type="Proteomes" id="UP000000739"/>
    </source>
</evidence>
<comment type="similarity">
    <text evidence="1">Belongs to the ATP-dependent AMP-binding enzyme family.</text>
</comment>